<sequence length="278" mass="32508">MEVSEKANFIDQFLRKLYDSNYPISLAMGIEGNQLPSEKNKQKFKTLEYILEELNLVDFVRGRDNSTLSGQCEYNLSGKGREFVEKNESTIVLLLKREMEKEFNGNPLFDEKEWDKYYDRLLEKRTNQADFFLDIIVEKRLINLDKQSVRKHFKKWFEENQEFDLQIKDGDLAIEDGDLQTVPDFSKDNIPEFLKWFEKEGNNFIDYLKEQDVNVKEGSKQEIINYGNLTINNDSTIKKQSFNNGTEQKESNWSKANVIIALIVGLATIIGVIWGILE</sequence>
<dbReference type="EMBL" id="SGXE01000002">
    <property type="protein sequence ID" value="RZS93238.1"/>
    <property type="molecule type" value="Genomic_DNA"/>
</dbReference>
<accession>A0A4Q7P1N7</accession>
<keyword evidence="1" id="KW-1133">Transmembrane helix</keyword>
<evidence type="ECO:0000313" key="2">
    <source>
        <dbReference type="EMBL" id="RZS93238.1"/>
    </source>
</evidence>
<comment type="caution">
    <text evidence="2">The sequence shown here is derived from an EMBL/GenBank/DDBJ whole genome shotgun (WGS) entry which is preliminary data.</text>
</comment>
<keyword evidence="1" id="KW-0812">Transmembrane</keyword>
<gene>
    <name evidence="2" type="ORF">EV197_1813</name>
</gene>
<protein>
    <submittedName>
        <fullName evidence="2">Uncharacterized protein</fullName>
    </submittedName>
</protein>
<dbReference type="OrthoDB" id="1417242at2"/>
<reference evidence="2 3" key="1">
    <citation type="submission" date="2019-02" db="EMBL/GenBank/DDBJ databases">
        <title>Genomic Encyclopedia of Type Strains, Phase IV (KMG-IV): sequencing the most valuable type-strain genomes for metagenomic binning, comparative biology and taxonomic classification.</title>
        <authorList>
            <person name="Goeker M."/>
        </authorList>
    </citation>
    <scope>NUCLEOTIDE SEQUENCE [LARGE SCALE GENOMIC DNA]</scope>
    <source>
        <strain evidence="2 3">DSM 17196</strain>
    </source>
</reference>
<keyword evidence="1" id="KW-0472">Membrane</keyword>
<dbReference type="AlphaFoldDB" id="A0A4Q7P1N7"/>
<name>A0A4Q7P1N7_9FLAO</name>
<proteinExistence type="predicted"/>
<feature type="transmembrane region" description="Helical" evidence="1">
    <location>
        <begin position="258"/>
        <end position="277"/>
    </location>
</feature>
<dbReference type="Proteomes" id="UP000292262">
    <property type="component" value="Unassembled WGS sequence"/>
</dbReference>
<evidence type="ECO:0000313" key="3">
    <source>
        <dbReference type="Proteomes" id="UP000292262"/>
    </source>
</evidence>
<dbReference type="RefSeq" id="WP_130286379.1">
    <property type="nucleotide sequence ID" value="NZ_SGXE01000002.1"/>
</dbReference>
<keyword evidence="3" id="KW-1185">Reference proteome</keyword>
<organism evidence="2 3">
    <name type="scientific">Aquimarina brevivitae</name>
    <dbReference type="NCBI Taxonomy" id="323412"/>
    <lineage>
        <taxon>Bacteria</taxon>
        <taxon>Pseudomonadati</taxon>
        <taxon>Bacteroidota</taxon>
        <taxon>Flavobacteriia</taxon>
        <taxon>Flavobacteriales</taxon>
        <taxon>Flavobacteriaceae</taxon>
        <taxon>Aquimarina</taxon>
    </lineage>
</organism>
<evidence type="ECO:0000256" key="1">
    <source>
        <dbReference type="SAM" id="Phobius"/>
    </source>
</evidence>